<evidence type="ECO:0000256" key="2">
    <source>
        <dbReference type="SAM" id="Phobius"/>
    </source>
</evidence>
<gene>
    <name evidence="3" type="ORF">BU24DRAFT_460699</name>
</gene>
<dbReference type="Proteomes" id="UP000799778">
    <property type="component" value="Unassembled WGS sequence"/>
</dbReference>
<dbReference type="EMBL" id="ML978068">
    <property type="protein sequence ID" value="KAF2017683.1"/>
    <property type="molecule type" value="Genomic_DNA"/>
</dbReference>
<sequence length="313" mass="35207">MAGDSDIPKHFQDWNTSEAPKMMPSRRTTNSKPFYKRPLGIAIIAGVTIAILIAIIVPLAVILPKRGRKHDATVILPLYIYPDETSTWNPLYDSLKANPQLQFLVIVNPASGPGSSQYPDEKYQVEIEKLNGYPNVETVGYVRTGYASRNLTDVLTEVSTYAGWLSKSNLTAMHGIFFDESPHQYSAEAVDFMLQATKAVKESGLLGKKTVIRNPGVIPDSRFNDTNTDISVVFEQSLEEYKTKEQALAELPSHRSQYSYMVHSVPLEDKSTMRKFVDELSKKAQYLFVTSNAEQYYESFGSDWAQFTEVVPR</sequence>
<dbReference type="Pfam" id="PF12138">
    <property type="entry name" value="Spherulin4"/>
    <property type="match status" value="1"/>
</dbReference>
<keyword evidence="2" id="KW-0472">Membrane</keyword>
<organism evidence="3 4">
    <name type="scientific">Aaosphaeria arxii CBS 175.79</name>
    <dbReference type="NCBI Taxonomy" id="1450172"/>
    <lineage>
        <taxon>Eukaryota</taxon>
        <taxon>Fungi</taxon>
        <taxon>Dikarya</taxon>
        <taxon>Ascomycota</taxon>
        <taxon>Pezizomycotina</taxon>
        <taxon>Dothideomycetes</taxon>
        <taxon>Pleosporomycetidae</taxon>
        <taxon>Pleosporales</taxon>
        <taxon>Pleosporales incertae sedis</taxon>
        <taxon>Aaosphaeria</taxon>
    </lineage>
</organism>
<dbReference type="PANTHER" id="PTHR35040">
    <property type="match status" value="1"/>
</dbReference>
<dbReference type="GeneID" id="54289232"/>
<evidence type="ECO:0000313" key="3">
    <source>
        <dbReference type="EMBL" id="KAF2017683.1"/>
    </source>
</evidence>
<dbReference type="RefSeq" id="XP_033386022.1">
    <property type="nucleotide sequence ID" value="XM_033531835.1"/>
</dbReference>
<feature type="compositionally biased region" description="Basic and acidic residues" evidence="1">
    <location>
        <begin position="1"/>
        <end position="12"/>
    </location>
</feature>
<accession>A0A6A5XXQ0</accession>
<keyword evidence="2" id="KW-0812">Transmembrane</keyword>
<dbReference type="PANTHER" id="PTHR35040:SF9">
    <property type="entry name" value="4-LIKE CELL SURFACE PROTEIN, PUTATIVE (AFU_ORTHOLOGUE AFUA_4G14080)-RELATED"/>
    <property type="match status" value="1"/>
</dbReference>
<keyword evidence="2" id="KW-1133">Transmembrane helix</keyword>
<keyword evidence="4" id="KW-1185">Reference proteome</keyword>
<name>A0A6A5XXQ0_9PLEO</name>
<dbReference type="AlphaFoldDB" id="A0A6A5XXQ0"/>
<feature type="transmembrane region" description="Helical" evidence="2">
    <location>
        <begin position="39"/>
        <end position="63"/>
    </location>
</feature>
<dbReference type="OrthoDB" id="5342184at2759"/>
<proteinExistence type="predicted"/>
<evidence type="ECO:0000256" key="1">
    <source>
        <dbReference type="SAM" id="MobiDB-lite"/>
    </source>
</evidence>
<dbReference type="InterPro" id="IPR021986">
    <property type="entry name" value="Spherulin4"/>
</dbReference>
<evidence type="ECO:0000313" key="4">
    <source>
        <dbReference type="Proteomes" id="UP000799778"/>
    </source>
</evidence>
<reference evidence="3" key="1">
    <citation type="journal article" date="2020" name="Stud. Mycol.">
        <title>101 Dothideomycetes genomes: a test case for predicting lifestyles and emergence of pathogens.</title>
        <authorList>
            <person name="Haridas S."/>
            <person name="Albert R."/>
            <person name="Binder M."/>
            <person name="Bloem J."/>
            <person name="Labutti K."/>
            <person name="Salamov A."/>
            <person name="Andreopoulos B."/>
            <person name="Baker S."/>
            <person name="Barry K."/>
            <person name="Bills G."/>
            <person name="Bluhm B."/>
            <person name="Cannon C."/>
            <person name="Castanera R."/>
            <person name="Culley D."/>
            <person name="Daum C."/>
            <person name="Ezra D."/>
            <person name="Gonzalez J."/>
            <person name="Henrissat B."/>
            <person name="Kuo A."/>
            <person name="Liang C."/>
            <person name="Lipzen A."/>
            <person name="Lutzoni F."/>
            <person name="Magnuson J."/>
            <person name="Mondo S."/>
            <person name="Nolan M."/>
            <person name="Ohm R."/>
            <person name="Pangilinan J."/>
            <person name="Park H.-J."/>
            <person name="Ramirez L."/>
            <person name="Alfaro M."/>
            <person name="Sun H."/>
            <person name="Tritt A."/>
            <person name="Yoshinaga Y."/>
            <person name="Zwiers L.-H."/>
            <person name="Turgeon B."/>
            <person name="Goodwin S."/>
            <person name="Spatafora J."/>
            <person name="Crous P."/>
            <person name="Grigoriev I."/>
        </authorList>
    </citation>
    <scope>NUCLEOTIDE SEQUENCE</scope>
    <source>
        <strain evidence="3">CBS 175.79</strain>
    </source>
</reference>
<protein>
    <submittedName>
        <fullName evidence="3">Spherulin 4-like cell surface protein</fullName>
    </submittedName>
</protein>
<feature type="region of interest" description="Disordered" evidence="1">
    <location>
        <begin position="1"/>
        <end position="29"/>
    </location>
</feature>